<dbReference type="PANTHER" id="PTHR47123">
    <property type="entry name" value="F-BOX PROTEIN SKIP23"/>
    <property type="match status" value="1"/>
</dbReference>
<sequence>MEAKEDQLRDWSSLLPEILNLIAKNLSEISDFVRFRAVCKAWRFSTPITDQPLQFPWIVYRHEEETGVIKAIDMFTGTIVYDIPTTEDYSIGDALYMVEDSGDILIVTQRYSDSERFDVYQLEANKSGSPCWVKVTNIGDRALFIGCSCSALILRANNFARIKSNSIYFFCNYNNDKCEIKRMDIATSAVEHLQDFFRRLPVWFVPNLYHL</sequence>
<dbReference type="InterPro" id="IPR036047">
    <property type="entry name" value="F-box-like_dom_sf"/>
</dbReference>
<dbReference type="InterPro" id="IPR005174">
    <property type="entry name" value="KIB1-4_b-propeller"/>
</dbReference>
<organism evidence="2 3">
    <name type="scientific">Rhynchospora tenuis</name>
    <dbReference type="NCBI Taxonomy" id="198213"/>
    <lineage>
        <taxon>Eukaryota</taxon>
        <taxon>Viridiplantae</taxon>
        <taxon>Streptophyta</taxon>
        <taxon>Embryophyta</taxon>
        <taxon>Tracheophyta</taxon>
        <taxon>Spermatophyta</taxon>
        <taxon>Magnoliopsida</taxon>
        <taxon>Liliopsida</taxon>
        <taxon>Poales</taxon>
        <taxon>Cyperaceae</taxon>
        <taxon>Cyperoideae</taxon>
        <taxon>Rhynchosporeae</taxon>
        <taxon>Rhynchospora</taxon>
    </lineage>
</organism>
<evidence type="ECO:0000259" key="1">
    <source>
        <dbReference type="Pfam" id="PF03478"/>
    </source>
</evidence>
<dbReference type="CDD" id="cd09917">
    <property type="entry name" value="F-box_SF"/>
    <property type="match status" value="1"/>
</dbReference>
<dbReference type="PANTHER" id="PTHR47123:SF11">
    <property type="entry name" value="F-BOX PROTEIN SKIP23-LIKE"/>
    <property type="match status" value="1"/>
</dbReference>
<evidence type="ECO:0000313" key="2">
    <source>
        <dbReference type="EMBL" id="KAJ3708542.1"/>
    </source>
</evidence>
<dbReference type="InterPro" id="IPR051304">
    <property type="entry name" value="SCF_F-box_domain"/>
</dbReference>
<comment type="caution">
    <text evidence="2">The sequence shown here is derived from an EMBL/GenBank/DDBJ whole genome shotgun (WGS) entry which is preliminary data.</text>
</comment>
<dbReference type="Pfam" id="PF03478">
    <property type="entry name" value="Beta-prop_KIB1-4"/>
    <property type="match status" value="1"/>
</dbReference>
<feature type="domain" description="KIB1-4 beta-propeller" evidence="1">
    <location>
        <begin position="80"/>
        <end position="176"/>
    </location>
</feature>
<protein>
    <recommendedName>
        <fullName evidence="1">KIB1-4 beta-propeller domain-containing protein</fullName>
    </recommendedName>
</protein>
<dbReference type="SUPFAM" id="SSF81383">
    <property type="entry name" value="F-box domain"/>
    <property type="match status" value="1"/>
</dbReference>
<gene>
    <name evidence="2" type="ORF">LUZ61_012247</name>
</gene>
<evidence type="ECO:0000313" key="3">
    <source>
        <dbReference type="Proteomes" id="UP001210211"/>
    </source>
</evidence>
<dbReference type="EMBL" id="JAMRDG010000001">
    <property type="protein sequence ID" value="KAJ3708542.1"/>
    <property type="molecule type" value="Genomic_DNA"/>
</dbReference>
<keyword evidence="3" id="KW-1185">Reference proteome</keyword>
<accession>A0AAD6A2I6</accession>
<reference evidence="2 3" key="1">
    <citation type="journal article" date="2022" name="Cell">
        <title>Repeat-based holocentromeres influence genome architecture and karyotype evolution.</title>
        <authorList>
            <person name="Hofstatter P.G."/>
            <person name="Thangavel G."/>
            <person name="Lux T."/>
            <person name="Neumann P."/>
            <person name="Vondrak T."/>
            <person name="Novak P."/>
            <person name="Zhang M."/>
            <person name="Costa L."/>
            <person name="Castellani M."/>
            <person name="Scott A."/>
            <person name="Toegelov H."/>
            <person name="Fuchs J."/>
            <person name="Mata-Sucre Y."/>
            <person name="Dias Y."/>
            <person name="Vanzela A.L.L."/>
            <person name="Huettel B."/>
            <person name="Almeida C.C.S."/>
            <person name="Simkova H."/>
            <person name="Souza G."/>
            <person name="Pedrosa-Harand A."/>
            <person name="Macas J."/>
            <person name="Mayer K.F.X."/>
            <person name="Houben A."/>
            <person name="Marques A."/>
        </authorList>
    </citation>
    <scope>NUCLEOTIDE SEQUENCE [LARGE SCALE GENOMIC DNA]</scope>
    <source>
        <strain evidence="2">RhyTen1mFocal</strain>
    </source>
</reference>
<dbReference type="AlphaFoldDB" id="A0AAD6A2I6"/>
<dbReference type="Gene3D" id="1.20.1280.50">
    <property type="match status" value="1"/>
</dbReference>
<name>A0AAD6A2I6_9POAL</name>
<dbReference type="Proteomes" id="UP001210211">
    <property type="component" value="Unassembled WGS sequence"/>
</dbReference>
<proteinExistence type="predicted"/>